<accession>A0A8G2CAF9</accession>
<dbReference type="Pfam" id="PF03446">
    <property type="entry name" value="NAD_binding_2"/>
    <property type="match status" value="1"/>
</dbReference>
<dbReference type="InterPro" id="IPR036291">
    <property type="entry name" value="NAD(P)-bd_dom_sf"/>
</dbReference>
<feature type="domain" description="3-hydroxyisobutyrate dehydrogenase-like NAD-binding" evidence="5">
    <location>
        <begin position="169"/>
        <end position="288"/>
    </location>
</feature>
<dbReference type="InterPro" id="IPR029154">
    <property type="entry name" value="HIBADH-like_NADP-bd"/>
</dbReference>
<dbReference type="PANTHER" id="PTHR43060">
    <property type="entry name" value="3-HYDROXYISOBUTYRATE DEHYDROGENASE-LIKE 1, MITOCHONDRIAL-RELATED"/>
    <property type="match status" value="1"/>
</dbReference>
<keyword evidence="2" id="KW-0520">NAD</keyword>
<evidence type="ECO:0000256" key="1">
    <source>
        <dbReference type="ARBA" id="ARBA00023002"/>
    </source>
</evidence>
<evidence type="ECO:0000256" key="2">
    <source>
        <dbReference type="ARBA" id="ARBA00023027"/>
    </source>
</evidence>
<dbReference type="AlphaFoldDB" id="A0A8G2CAF9"/>
<organism evidence="6 7">
    <name type="scientific">Halodesulfovibrio aestuarii</name>
    <dbReference type="NCBI Taxonomy" id="126333"/>
    <lineage>
        <taxon>Bacteria</taxon>
        <taxon>Pseudomonadati</taxon>
        <taxon>Thermodesulfobacteriota</taxon>
        <taxon>Desulfovibrionia</taxon>
        <taxon>Desulfovibrionales</taxon>
        <taxon>Desulfovibrionaceae</taxon>
        <taxon>Halodesulfovibrio</taxon>
    </lineage>
</organism>
<dbReference type="InterPro" id="IPR013328">
    <property type="entry name" value="6PGD_dom2"/>
</dbReference>
<dbReference type="SUPFAM" id="SSF48179">
    <property type="entry name" value="6-phosphogluconate dehydrogenase C-terminal domain-like"/>
    <property type="match status" value="1"/>
</dbReference>
<feature type="active site" evidence="3">
    <location>
        <position position="175"/>
    </location>
</feature>
<dbReference type="Gene3D" id="3.40.50.720">
    <property type="entry name" value="NAD(P)-binding Rossmann-like Domain"/>
    <property type="match status" value="1"/>
</dbReference>
<reference evidence="6 7" key="1">
    <citation type="submission" date="2016-11" db="EMBL/GenBank/DDBJ databases">
        <authorList>
            <person name="Varghese N."/>
            <person name="Submissions S."/>
        </authorList>
    </citation>
    <scope>NUCLEOTIDE SEQUENCE [LARGE SCALE GENOMIC DNA]</scope>
    <source>
        <strain evidence="6 7">DSM 17919</strain>
    </source>
</reference>
<proteinExistence type="predicted"/>
<dbReference type="GO" id="GO:0016491">
    <property type="term" value="F:oxidoreductase activity"/>
    <property type="evidence" value="ECO:0007669"/>
    <property type="project" value="UniProtKB-KW"/>
</dbReference>
<protein>
    <submittedName>
        <fullName evidence="6">3-hydroxyisobutyrate dehydrogenase</fullName>
    </submittedName>
</protein>
<dbReference type="Pfam" id="PF14833">
    <property type="entry name" value="NAD_binding_11"/>
    <property type="match status" value="1"/>
</dbReference>
<gene>
    <name evidence="6" type="ORF">SAMN05660830_02148</name>
</gene>
<dbReference type="InterPro" id="IPR008927">
    <property type="entry name" value="6-PGluconate_DH-like_C_sf"/>
</dbReference>
<evidence type="ECO:0000259" key="5">
    <source>
        <dbReference type="Pfam" id="PF14833"/>
    </source>
</evidence>
<dbReference type="GO" id="GO:0051287">
    <property type="term" value="F:NAD binding"/>
    <property type="evidence" value="ECO:0007669"/>
    <property type="project" value="InterPro"/>
</dbReference>
<evidence type="ECO:0000259" key="4">
    <source>
        <dbReference type="Pfam" id="PF03446"/>
    </source>
</evidence>
<evidence type="ECO:0000256" key="3">
    <source>
        <dbReference type="PIRSR" id="PIRSR000103-1"/>
    </source>
</evidence>
<feature type="domain" description="6-phosphogluconate dehydrogenase NADP-binding" evidence="4">
    <location>
        <begin position="7"/>
        <end position="166"/>
    </location>
</feature>
<evidence type="ECO:0000313" key="6">
    <source>
        <dbReference type="EMBL" id="SHJ30628.1"/>
    </source>
</evidence>
<sequence length="295" mass="30971">MSITSKRIGWIGTGVMGKSMCKHLITSGCTAFVYNRSAEKTKELTELGATLCSSPAEVAANSDVVFTIVGFPQDVEEVILGENGVIANAKEGTIIVDMTTSTPSLAKRIAEVAASKSMAALDAPVSGGDLGAREGTLAIMVGGDLATYETVLPLFEMMGKNVQRMGESGAGQHCKMANQILIAGTMIGTVESLLYAAKAGMDLDQVIDVIGSGAAGSWSINNLGRRIAKKDFDPGFFIKHFVKDMGIALEEAAKMNLALPGLAMANQFYVAAKAQGLENLGTQGLYKVFETMNQA</sequence>
<dbReference type="PANTHER" id="PTHR43060:SF15">
    <property type="entry name" value="3-HYDROXYISOBUTYRATE DEHYDROGENASE-LIKE 1, MITOCHONDRIAL-RELATED"/>
    <property type="match status" value="1"/>
</dbReference>
<comment type="caution">
    <text evidence="6">The sequence shown here is derived from an EMBL/GenBank/DDBJ whole genome shotgun (WGS) entry which is preliminary data.</text>
</comment>
<evidence type="ECO:0000313" key="7">
    <source>
        <dbReference type="Proteomes" id="UP000184001"/>
    </source>
</evidence>
<keyword evidence="1" id="KW-0560">Oxidoreductase</keyword>
<dbReference type="GO" id="GO:0050661">
    <property type="term" value="F:NADP binding"/>
    <property type="evidence" value="ECO:0007669"/>
    <property type="project" value="InterPro"/>
</dbReference>
<dbReference type="InterPro" id="IPR015815">
    <property type="entry name" value="HIBADH-related"/>
</dbReference>
<dbReference type="RefSeq" id="WP_020000211.1">
    <property type="nucleotide sequence ID" value="NZ_CP192219.1"/>
</dbReference>
<dbReference type="Gene3D" id="1.10.1040.10">
    <property type="entry name" value="N-(1-d-carboxylethyl)-l-norvaline Dehydrogenase, domain 2"/>
    <property type="match status" value="1"/>
</dbReference>
<dbReference type="EMBL" id="FQZR01000004">
    <property type="protein sequence ID" value="SHJ30628.1"/>
    <property type="molecule type" value="Genomic_DNA"/>
</dbReference>
<name>A0A8G2CAF9_9BACT</name>
<dbReference type="InterPro" id="IPR006115">
    <property type="entry name" value="6PGDH_NADP-bd"/>
</dbReference>
<dbReference type="PIRSF" id="PIRSF000103">
    <property type="entry name" value="HIBADH"/>
    <property type="match status" value="1"/>
</dbReference>
<dbReference type="Proteomes" id="UP000184001">
    <property type="component" value="Unassembled WGS sequence"/>
</dbReference>
<dbReference type="SUPFAM" id="SSF51735">
    <property type="entry name" value="NAD(P)-binding Rossmann-fold domains"/>
    <property type="match status" value="1"/>
</dbReference>